<evidence type="ECO:0000313" key="2">
    <source>
        <dbReference type="EMBL" id="MFF4771415.1"/>
    </source>
</evidence>
<comment type="caution">
    <text evidence="2">The sequence shown here is derived from an EMBL/GenBank/DDBJ whole genome shotgun (WGS) entry which is preliminary data.</text>
</comment>
<evidence type="ECO:0000313" key="3">
    <source>
        <dbReference type="Proteomes" id="UP001602119"/>
    </source>
</evidence>
<keyword evidence="1" id="KW-0472">Membrane</keyword>
<dbReference type="RefSeq" id="WP_387340046.1">
    <property type="nucleotide sequence ID" value="NZ_JBIAXI010000001.1"/>
</dbReference>
<accession>A0ABW6UWM7</accession>
<dbReference type="EMBL" id="JBIAXI010000001">
    <property type="protein sequence ID" value="MFF4771415.1"/>
    <property type="molecule type" value="Genomic_DNA"/>
</dbReference>
<name>A0ABW6UWM7_MICFU</name>
<protein>
    <submittedName>
        <fullName evidence="2">Uncharacterized protein</fullName>
    </submittedName>
</protein>
<keyword evidence="3" id="KW-1185">Reference proteome</keyword>
<dbReference type="Proteomes" id="UP001602119">
    <property type="component" value="Unassembled WGS sequence"/>
</dbReference>
<reference evidence="2 3" key="1">
    <citation type="submission" date="2024-10" db="EMBL/GenBank/DDBJ databases">
        <title>The Natural Products Discovery Center: Release of the First 8490 Sequenced Strains for Exploring Actinobacteria Biosynthetic Diversity.</title>
        <authorList>
            <person name="Kalkreuter E."/>
            <person name="Kautsar S.A."/>
            <person name="Yang D."/>
            <person name="Bader C.D."/>
            <person name="Teijaro C.N."/>
            <person name="Fluegel L."/>
            <person name="Davis C.M."/>
            <person name="Simpson J.R."/>
            <person name="Lauterbach L."/>
            <person name="Steele A.D."/>
            <person name="Gui C."/>
            <person name="Meng S."/>
            <person name="Li G."/>
            <person name="Viehrig K."/>
            <person name="Ye F."/>
            <person name="Su P."/>
            <person name="Kiefer A.F."/>
            <person name="Nichols A."/>
            <person name="Cepeda A.J."/>
            <person name="Yan W."/>
            <person name="Fan B."/>
            <person name="Jiang Y."/>
            <person name="Adhikari A."/>
            <person name="Zheng C.-J."/>
            <person name="Schuster L."/>
            <person name="Cowan T.M."/>
            <person name="Smanski M.J."/>
            <person name="Chevrette M.G."/>
            <person name="De Carvalho L.P.S."/>
            <person name="Shen B."/>
        </authorList>
    </citation>
    <scope>NUCLEOTIDE SEQUENCE [LARGE SCALE GENOMIC DNA]</scope>
    <source>
        <strain evidence="2 3">NPDC001281</strain>
    </source>
</reference>
<proteinExistence type="predicted"/>
<keyword evidence="1" id="KW-1133">Transmembrane helix</keyword>
<keyword evidence="1" id="KW-0812">Transmembrane</keyword>
<evidence type="ECO:0000256" key="1">
    <source>
        <dbReference type="SAM" id="Phobius"/>
    </source>
</evidence>
<sequence length="88" mass="9645">MLKALGRGRVGGIALGALTMLALAAAIIAMKREDKQASLHNVPSTPPAAFTRRLLGVHVRDNSEQTVHRHHLYAVPPLRSGDRRPIHW</sequence>
<feature type="transmembrane region" description="Helical" evidence="1">
    <location>
        <begin position="12"/>
        <end position="30"/>
    </location>
</feature>
<organism evidence="2 3">
    <name type="scientific">Microtetraspora fusca</name>
    <dbReference type="NCBI Taxonomy" id="1997"/>
    <lineage>
        <taxon>Bacteria</taxon>
        <taxon>Bacillati</taxon>
        <taxon>Actinomycetota</taxon>
        <taxon>Actinomycetes</taxon>
        <taxon>Streptosporangiales</taxon>
        <taxon>Streptosporangiaceae</taxon>
        <taxon>Microtetraspora</taxon>
    </lineage>
</organism>
<gene>
    <name evidence="2" type="ORF">ACFY05_00995</name>
</gene>